<dbReference type="GO" id="GO:0006526">
    <property type="term" value="P:L-arginine biosynthetic process"/>
    <property type="evidence" value="ECO:0007669"/>
    <property type="project" value="UniProtKB-UniRule"/>
</dbReference>
<dbReference type="GO" id="GO:0003942">
    <property type="term" value="F:N-acetyl-gamma-glutamyl-phosphate reductase activity"/>
    <property type="evidence" value="ECO:0007669"/>
    <property type="project" value="UniProtKB-UniRule"/>
</dbReference>
<comment type="similarity">
    <text evidence="5">Belongs to the NAGSA dehydrogenase family. Type 1 subfamily.</text>
</comment>
<gene>
    <name evidence="5" type="primary">argC</name>
    <name evidence="8" type="ORF">SAMN06296036_11542</name>
</gene>
<keyword evidence="3 5" id="KW-0521">NADP</keyword>
<keyword evidence="1 5" id="KW-0055">Arginine biosynthesis</keyword>
<dbReference type="Pfam" id="PF22698">
    <property type="entry name" value="Semialdhyde_dhC_1"/>
    <property type="match status" value="1"/>
</dbReference>
<organism evidence="8 9">
    <name type="scientific">Pseudobacteriovorax antillogorgiicola</name>
    <dbReference type="NCBI Taxonomy" id="1513793"/>
    <lineage>
        <taxon>Bacteria</taxon>
        <taxon>Pseudomonadati</taxon>
        <taxon>Bdellovibrionota</taxon>
        <taxon>Oligoflexia</taxon>
        <taxon>Oligoflexales</taxon>
        <taxon>Pseudobacteriovoracaceae</taxon>
        <taxon>Pseudobacteriovorax</taxon>
    </lineage>
</organism>
<comment type="function">
    <text evidence="5">Catalyzes the NADPH-dependent reduction of N-acetyl-5-glutamyl phosphate to yield N-acetyl-L-glutamate 5-semialdehyde.</text>
</comment>
<dbReference type="Gene3D" id="3.40.50.720">
    <property type="entry name" value="NAD(P)-binding Rossmann-like Domain"/>
    <property type="match status" value="1"/>
</dbReference>
<dbReference type="CDD" id="cd23934">
    <property type="entry name" value="AGPR_1_C"/>
    <property type="match status" value="1"/>
</dbReference>
<dbReference type="EC" id="1.2.1.38" evidence="5"/>
<feature type="active site" evidence="5 6">
    <location>
        <position position="130"/>
    </location>
</feature>
<comment type="subcellular location">
    <subcellularLocation>
        <location evidence="5">Cytoplasm</location>
    </subcellularLocation>
</comment>
<comment type="catalytic activity">
    <reaction evidence="5">
        <text>N-acetyl-L-glutamate 5-semialdehyde + phosphate + NADP(+) = N-acetyl-L-glutamyl 5-phosphate + NADPH + H(+)</text>
        <dbReference type="Rhea" id="RHEA:21588"/>
        <dbReference type="ChEBI" id="CHEBI:15378"/>
        <dbReference type="ChEBI" id="CHEBI:29123"/>
        <dbReference type="ChEBI" id="CHEBI:43474"/>
        <dbReference type="ChEBI" id="CHEBI:57783"/>
        <dbReference type="ChEBI" id="CHEBI:57936"/>
        <dbReference type="ChEBI" id="CHEBI:58349"/>
        <dbReference type="EC" id="1.2.1.38"/>
    </reaction>
</comment>
<dbReference type="PANTHER" id="PTHR32338">
    <property type="entry name" value="N-ACETYL-GAMMA-GLUTAMYL-PHOSPHATE REDUCTASE, CHLOROPLASTIC-RELATED-RELATED"/>
    <property type="match status" value="1"/>
</dbReference>
<evidence type="ECO:0000313" key="8">
    <source>
        <dbReference type="EMBL" id="SMF49094.1"/>
    </source>
</evidence>
<sequence>MLKVGVIGAAGYTGGEMLHLLCQHPQVQIVFAQSQSQTGAISKVHRNLAPYLNKDFVKQGSLTDIDLVFVCAGHGQGKAFMSEHQIPSTLQVIDLSHDFRLQGGHNFQYGLPEAFRESVSKAQRIANPGCFATAIQLALLPLAAHKSLSSSPTITAITGSTGAGQKPSPTSHFSWRQNNVSVYKSFQHQHLTEIEQTLQIAQGDTCPPIHFVPVRGPFTRGILASVTLTSDISQSELSEVFHSYYEPHPFVHVVDDEPDLKQVVNTNFCFLSIRKHGDQIHIVSVIDNLIKGASGQAIQNMNLMNGFNEMSGLTLKPSTH</sequence>
<dbReference type="GO" id="GO:0051287">
    <property type="term" value="F:NAD binding"/>
    <property type="evidence" value="ECO:0007669"/>
    <property type="project" value="InterPro"/>
</dbReference>
<dbReference type="NCBIfam" id="TIGR01850">
    <property type="entry name" value="argC"/>
    <property type="match status" value="1"/>
</dbReference>
<dbReference type="SUPFAM" id="SSF55347">
    <property type="entry name" value="Glyceraldehyde-3-phosphate dehydrogenase-like, C-terminal domain"/>
    <property type="match status" value="1"/>
</dbReference>
<evidence type="ECO:0000256" key="4">
    <source>
        <dbReference type="ARBA" id="ARBA00023002"/>
    </source>
</evidence>
<dbReference type="CDD" id="cd17895">
    <property type="entry name" value="AGPR_1_N"/>
    <property type="match status" value="1"/>
</dbReference>
<dbReference type="GO" id="GO:0005737">
    <property type="term" value="C:cytoplasm"/>
    <property type="evidence" value="ECO:0007669"/>
    <property type="project" value="UniProtKB-SubCell"/>
</dbReference>
<dbReference type="SUPFAM" id="SSF51735">
    <property type="entry name" value="NAD(P)-binding Rossmann-fold domains"/>
    <property type="match status" value="1"/>
</dbReference>
<protein>
    <recommendedName>
        <fullName evidence="5">N-acetyl-gamma-glutamyl-phosphate reductase</fullName>
        <shortName evidence="5">AGPR</shortName>
        <ecNumber evidence="5">1.2.1.38</ecNumber>
    </recommendedName>
    <alternativeName>
        <fullName evidence="5">N-acetyl-glutamate semialdehyde dehydrogenase</fullName>
        <shortName evidence="5">NAGSA dehydrogenase</shortName>
    </alternativeName>
</protein>
<evidence type="ECO:0000256" key="3">
    <source>
        <dbReference type="ARBA" id="ARBA00022857"/>
    </source>
</evidence>
<dbReference type="InterPro" id="IPR023013">
    <property type="entry name" value="AGPR_AS"/>
</dbReference>
<evidence type="ECO:0000259" key="7">
    <source>
        <dbReference type="SMART" id="SM00859"/>
    </source>
</evidence>
<dbReference type="InterPro" id="IPR000534">
    <property type="entry name" value="Semialdehyde_DH_NAD-bd"/>
</dbReference>
<dbReference type="OrthoDB" id="9801289at2"/>
<evidence type="ECO:0000256" key="6">
    <source>
        <dbReference type="PROSITE-ProRule" id="PRU10010"/>
    </source>
</evidence>
<dbReference type="GO" id="GO:0070401">
    <property type="term" value="F:NADP+ binding"/>
    <property type="evidence" value="ECO:0007669"/>
    <property type="project" value="InterPro"/>
</dbReference>
<comment type="pathway">
    <text evidence="5">Amino-acid biosynthesis; L-arginine biosynthesis; N(2)-acetyl-L-ornithine from L-glutamate: step 3/4.</text>
</comment>
<keyword evidence="5" id="KW-0963">Cytoplasm</keyword>
<dbReference type="Gene3D" id="3.30.360.10">
    <property type="entry name" value="Dihydrodipicolinate Reductase, domain 2"/>
    <property type="match status" value="1"/>
</dbReference>
<dbReference type="Pfam" id="PF01118">
    <property type="entry name" value="Semialdhyde_dh"/>
    <property type="match status" value="1"/>
</dbReference>
<evidence type="ECO:0000313" key="9">
    <source>
        <dbReference type="Proteomes" id="UP000192907"/>
    </source>
</evidence>
<dbReference type="SMART" id="SM00859">
    <property type="entry name" value="Semialdhyde_dh"/>
    <property type="match status" value="1"/>
</dbReference>
<dbReference type="PROSITE" id="PS01224">
    <property type="entry name" value="ARGC"/>
    <property type="match status" value="1"/>
</dbReference>
<dbReference type="InterPro" id="IPR050085">
    <property type="entry name" value="AGPR"/>
</dbReference>
<keyword evidence="9" id="KW-1185">Reference proteome</keyword>
<dbReference type="InterPro" id="IPR036291">
    <property type="entry name" value="NAD(P)-bd_dom_sf"/>
</dbReference>
<dbReference type="UniPathway" id="UPA00068">
    <property type="reaction ID" value="UER00108"/>
</dbReference>
<name>A0A1Y6C9L5_9BACT</name>
<evidence type="ECO:0000256" key="1">
    <source>
        <dbReference type="ARBA" id="ARBA00022571"/>
    </source>
</evidence>
<reference evidence="9" key="1">
    <citation type="submission" date="2017-04" db="EMBL/GenBank/DDBJ databases">
        <authorList>
            <person name="Varghese N."/>
            <person name="Submissions S."/>
        </authorList>
    </citation>
    <scope>NUCLEOTIDE SEQUENCE [LARGE SCALE GENOMIC DNA]</scope>
    <source>
        <strain evidence="9">RKEM611</strain>
    </source>
</reference>
<accession>A0A1Y6C9L5</accession>
<dbReference type="RefSeq" id="WP_132319676.1">
    <property type="nucleotide sequence ID" value="NZ_FWZT01000015.1"/>
</dbReference>
<evidence type="ECO:0000256" key="5">
    <source>
        <dbReference type="HAMAP-Rule" id="MF_00150"/>
    </source>
</evidence>
<dbReference type="PANTHER" id="PTHR32338:SF10">
    <property type="entry name" value="N-ACETYL-GAMMA-GLUTAMYL-PHOSPHATE REDUCTASE, CHLOROPLASTIC-RELATED"/>
    <property type="match status" value="1"/>
</dbReference>
<dbReference type="HAMAP" id="MF_00150">
    <property type="entry name" value="ArgC_type1"/>
    <property type="match status" value="1"/>
</dbReference>
<dbReference type="STRING" id="1513793.SAMN06296036_11542"/>
<dbReference type="EMBL" id="FWZT01000015">
    <property type="protein sequence ID" value="SMF49094.1"/>
    <property type="molecule type" value="Genomic_DNA"/>
</dbReference>
<keyword evidence="4 5" id="KW-0560">Oxidoreductase</keyword>
<dbReference type="InterPro" id="IPR000706">
    <property type="entry name" value="AGPR_type-1"/>
</dbReference>
<dbReference type="AlphaFoldDB" id="A0A1Y6C9L5"/>
<proteinExistence type="inferred from homology"/>
<dbReference type="InterPro" id="IPR058924">
    <property type="entry name" value="AGPR_dimerisation_dom"/>
</dbReference>
<dbReference type="Proteomes" id="UP000192907">
    <property type="component" value="Unassembled WGS sequence"/>
</dbReference>
<feature type="domain" description="Semialdehyde dehydrogenase NAD-binding" evidence="7">
    <location>
        <begin position="3"/>
        <end position="122"/>
    </location>
</feature>
<keyword evidence="2 5" id="KW-0028">Amino-acid biosynthesis</keyword>
<evidence type="ECO:0000256" key="2">
    <source>
        <dbReference type="ARBA" id="ARBA00022605"/>
    </source>
</evidence>